<sequence>MIASMLDLVRLRVLVAVARERSVTAAAEALHYSQPSVSHHLARLEADVGVPLTQRAGRGIRLTEAGRMLAARAEEILGRVESAQSEVAEHAGLRTGRVRVAAFPSALSTLVPPAVARFGAAHPGVDVALTEAEPPAALAALRNGDVDVALVFEHGEPSAGDDRNVTLTAVLTEPMYIVSPSRREWTGDRAKLNTYADDRWIAGCERCRTHLVGACERAGFAPDIAFETDDYVAVQALVAAGLGVSTLPGLALVASRHPDVRIDRLPDDQRSVLIATYGRSPAPLPVQAFGAALDAANTVPTWP</sequence>
<dbReference type="SUPFAM" id="SSF53850">
    <property type="entry name" value="Periplasmic binding protein-like II"/>
    <property type="match status" value="1"/>
</dbReference>
<gene>
    <name evidence="6" type="ORF">CLV30_104263</name>
</gene>
<dbReference type="InterPro" id="IPR000847">
    <property type="entry name" value="LysR_HTH_N"/>
</dbReference>
<dbReference type="EMBL" id="PYGE01000004">
    <property type="protein sequence ID" value="PSL05393.1"/>
    <property type="molecule type" value="Genomic_DNA"/>
</dbReference>
<protein>
    <submittedName>
        <fullName evidence="6">DNA-binding transcriptional LysR family regulator</fullName>
    </submittedName>
</protein>
<organism evidence="6 7">
    <name type="scientific">Haloactinopolyspora alba</name>
    <dbReference type="NCBI Taxonomy" id="648780"/>
    <lineage>
        <taxon>Bacteria</taxon>
        <taxon>Bacillati</taxon>
        <taxon>Actinomycetota</taxon>
        <taxon>Actinomycetes</taxon>
        <taxon>Jiangellales</taxon>
        <taxon>Jiangellaceae</taxon>
        <taxon>Haloactinopolyspora</taxon>
    </lineage>
</organism>
<name>A0A2P8E7E1_9ACTN</name>
<dbReference type="SUPFAM" id="SSF46785">
    <property type="entry name" value="Winged helix' DNA-binding domain"/>
    <property type="match status" value="1"/>
</dbReference>
<keyword evidence="2" id="KW-0805">Transcription regulation</keyword>
<keyword evidence="7" id="KW-1185">Reference proteome</keyword>
<dbReference type="GO" id="GO:0003677">
    <property type="term" value="F:DNA binding"/>
    <property type="evidence" value="ECO:0007669"/>
    <property type="project" value="UniProtKB-KW"/>
</dbReference>
<evidence type="ECO:0000256" key="3">
    <source>
        <dbReference type="ARBA" id="ARBA00023125"/>
    </source>
</evidence>
<dbReference type="Proteomes" id="UP000243528">
    <property type="component" value="Unassembled WGS sequence"/>
</dbReference>
<comment type="caution">
    <text evidence="6">The sequence shown here is derived from an EMBL/GenBank/DDBJ whole genome shotgun (WGS) entry which is preliminary data.</text>
</comment>
<evidence type="ECO:0000256" key="4">
    <source>
        <dbReference type="ARBA" id="ARBA00023163"/>
    </source>
</evidence>
<dbReference type="Pfam" id="PF00126">
    <property type="entry name" value="HTH_1"/>
    <property type="match status" value="1"/>
</dbReference>
<proteinExistence type="inferred from homology"/>
<dbReference type="PANTHER" id="PTHR30346:SF29">
    <property type="entry name" value="LYSR SUBSTRATE-BINDING"/>
    <property type="match status" value="1"/>
</dbReference>
<comment type="similarity">
    <text evidence="1">Belongs to the LysR transcriptional regulatory family.</text>
</comment>
<dbReference type="Gene3D" id="1.10.10.10">
    <property type="entry name" value="Winged helix-like DNA-binding domain superfamily/Winged helix DNA-binding domain"/>
    <property type="match status" value="1"/>
</dbReference>
<dbReference type="PRINTS" id="PR00039">
    <property type="entry name" value="HTHLYSR"/>
</dbReference>
<dbReference type="CDD" id="cd00090">
    <property type="entry name" value="HTH_ARSR"/>
    <property type="match status" value="1"/>
</dbReference>
<feature type="domain" description="HTH lysR-type" evidence="5">
    <location>
        <begin position="6"/>
        <end position="63"/>
    </location>
</feature>
<dbReference type="InterPro" id="IPR036390">
    <property type="entry name" value="WH_DNA-bd_sf"/>
</dbReference>
<accession>A0A2P8E7E1</accession>
<dbReference type="PROSITE" id="PS50931">
    <property type="entry name" value="HTH_LYSR"/>
    <property type="match status" value="1"/>
</dbReference>
<dbReference type="Pfam" id="PF03466">
    <property type="entry name" value="LysR_substrate"/>
    <property type="match status" value="1"/>
</dbReference>
<dbReference type="AlphaFoldDB" id="A0A2P8E7E1"/>
<keyword evidence="4" id="KW-0804">Transcription</keyword>
<keyword evidence="3 6" id="KW-0238">DNA-binding</keyword>
<dbReference type="PANTHER" id="PTHR30346">
    <property type="entry name" value="TRANSCRIPTIONAL DUAL REGULATOR HCAR-RELATED"/>
    <property type="match status" value="1"/>
</dbReference>
<dbReference type="InterPro" id="IPR036388">
    <property type="entry name" value="WH-like_DNA-bd_sf"/>
</dbReference>
<evidence type="ECO:0000256" key="2">
    <source>
        <dbReference type="ARBA" id="ARBA00023015"/>
    </source>
</evidence>
<dbReference type="GO" id="GO:0032993">
    <property type="term" value="C:protein-DNA complex"/>
    <property type="evidence" value="ECO:0007669"/>
    <property type="project" value="TreeGrafter"/>
</dbReference>
<evidence type="ECO:0000313" key="7">
    <source>
        <dbReference type="Proteomes" id="UP000243528"/>
    </source>
</evidence>
<evidence type="ECO:0000259" key="5">
    <source>
        <dbReference type="PROSITE" id="PS50931"/>
    </source>
</evidence>
<reference evidence="6 7" key="1">
    <citation type="submission" date="2018-03" db="EMBL/GenBank/DDBJ databases">
        <title>Genomic Encyclopedia of Archaeal and Bacterial Type Strains, Phase II (KMG-II): from individual species to whole genera.</title>
        <authorList>
            <person name="Goeker M."/>
        </authorList>
    </citation>
    <scope>NUCLEOTIDE SEQUENCE [LARGE SCALE GENOMIC DNA]</scope>
    <source>
        <strain evidence="6 7">DSM 45211</strain>
    </source>
</reference>
<dbReference type="InterPro" id="IPR005119">
    <property type="entry name" value="LysR_subst-bd"/>
</dbReference>
<dbReference type="InterPro" id="IPR011991">
    <property type="entry name" value="ArsR-like_HTH"/>
</dbReference>
<dbReference type="GO" id="GO:0003700">
    <property type="term" value="F:DNA-binding transcription factor activity"/>
    <property type="evidence" value="ECO:0007669"/>
    <property type="project" value="InterPro"/>
</dbReference>
<evidence type="ECO:0000256" key="1">
    <source>
        <dbReference type="ARBA" id="ARBA00009437"/>
    </source>
</evidence>
<dbReference type="FunFam" id="1.10.10.10:FF:000001">
    <property type="entry name" value="LysR family transcriptional regulator"/>
    <property type="match status" value="1"/>
</dbReference>
<dbReference type="Gene3D" id="3.40.190.10">
    <property type="entry name" value="Periplasmic binding protein-like II"/>
    <property type="match status" value="2"/>
</dbReference>
<evidence type="ECO:0000313" key="6">
    <source>
        <dbReference type="EMBL" id="PSL05393.1"/>
    </source>
</evidence>